<feature type="compositionally biased region" description="Gly residues" evidence="6">
    <location>
        <begin position="478"/>
        <end position="495"/>
    </location>
</feature>
<evidence type="ECO:0000313" key="9">
    <source>
        <dbReference type="EMBL" id="LAC22250.1"/>
    </source>
</evidence>
<organism evidence="9">
    <name type="scientific">Hirondellea gigas</name>
    <dbReference type="NCBI Taxonomy" id="1518452"/>
    <lineage>
        <taxon>Eukaryota</taxon>
        <taxon>Metazoa</taxon>
        <taxon>Ecdysozoa</taxon>
        <taxon>Arthropoda</taxon>
        <taxon>Crustacea</taxon>
        <taxon>Multicrustacea</taxon>
        <taxon>Malacostraca</taxon>
        <taxon>Eumalacostraca</taxon>
        <taxon>Peracarida</taxon>
        <taxon>Amphipoda</taxon>
        <taxon>Amphilochidea</taxon>
        <taxon>Lysianassida</taxon>
        <taxon>Lysianassidira</taxon>
        <taxon>Lysianassoidea</taxon>
        <taxon>Lysianassidae</taxon>
        <taxon>Hirondellea</taxon>
    </lineage>
</organism>
<dbReference type="SUPFAM" id="SSF54928">
    <property type="entry name" value="RNA-binding domain, RBD"/>
    <property type="match status" value="3"/>
</dbReference>
<dbReference type="NCBIfam" id="TIGR01628">
    <property type="entry name" value="PABP-1234"/>
    <property type="match status" value="1"/>
</dbReference>
<dbReference type="FunFam" id="3.30.70.330:FF:000091">
    <property type="entry name" value="Polyadenylate-binding protein"/>
    <property type="match status" value="1"/>
</dbReference>
<accession>A0A6A7FVD6</accession>
<comment type="function">
    <text evidence="5">Binds the poly(A) tail of mRNA.</text>
</comment>
<dbReference type="SUPFAM" id="SSF63570">
    <property type="entry name" value="PABC (PABP) domain"/>
    <property type="match status" value="1"/>
</dbReference>
<dbReference type="GO" id="GO:0005737">
    <property type="term" value="C:cytoplasm"/>
    <property type="evidence" value="ECO:0007669"/>
    <property type="project" value="UniProtKB-SubCell"/>
</dbReference>
<evidence type="ECO:0000256" key="3">
    <source>
        <dbReference type="ARBA" id="ARBA00022884"/>
    </source>
</evidence>
<proteinExistence type="evidence at transcript level"/>
<comment type="similarity">
    <text evidence="1 5">Belongs to the polyadenylate-binding protein type-1 family.</text>
</comment>
<evidence type="ECO:0000259" key="7">
    <source>
        <dbReference type="PROSITE" id="PS50102"/>
    </source>
</evidence>
<feature type="domain" description="PABC" evidence="8">
    <location>
        <begin position="556"/>
        <end position="633"/>
    </location>
</feature>
<dbReference type="FunFam" id="3.30.70.330:FF:000234">
    <property type="entry name" value="Polyadenylate-binding protein 5"/>
    <property type="match status" value="1"/>
</dbReference>
<dbReference type="CDD" id="cd12379">
    <property type="entry name" value="RRM2_I_PABPs"/>
    <property type="match status" value="1"/>
</dbReference>
<evidence type="ECO:0000256" key="6">
    <source>
        <dbReference type="SAM" id="MobiDB-lite"/>
    </source>
</evidence>
<evidence type="ECO:0000256" key="5">
    <source>
        <dbReference type="RuleBase" id="RU362004"/>
    </source>
</evidence>
<feature type="domain" description="RRM" evidence="7">
    <location>
        <begin position="108"/>
        <end position="185"/>
    </location>
</feature>
<dbReference type="InterPro" id="IPR036053">
    <property type="entry name" value="PABP-dom"/>
</dbReference>
<dbReference type="GO" id="GO:0003723">
    <property type="term" value="F:RNA binding"/>
    <property type="evidence" value="ECO:0007669"/>
    <property type="project" value="UniProtKB-UniRule"/>
</dbReference>
<dbReference type="FunFam" id="1.10.1900.10:FF:000004">
    <property type="entry name" value="Polyadenylate-binding protein"/>
    <property type="match status" value="1"/>
</dbReference>
<evidence type="ECO:0000256" key="4">
    <source>
        <dbReference type="PROSITE-ProRule" id="PRU00176"/>
    </source>
</evidence>
<dbReference type="InterPro" id="IPR035979">
    <property type="entry name" value="RBD_domain_sf"/>
</dbReference>
<sequence>MTLNPAQSAPQSVNPNFTPASLYVGDLKPDVSEALLFDVFNTVGPVASIRVCRDVVSRRSLGYAYVNFHSVSDAERALDTMNFSSIRGRSCRIMWSQRDPSLRKSGVGNIFVKNLDKSIDHKTLYDTFSMFGNILSCKVATNERGESLGYGFVHYETQDSAQKAIEKVDGMVIASREVHVAPFMPKSQRDGPDSAAFTNVYVKGLPAGITKEKLVEIFSQFGGKITSASVPTDAEGKARGFGFVNFDNAEEAAVAVNQLNERDGMYVGRAQKKDEREKELRDKFEQLRIQQAEKYAGVNLYIKNLDDSVGDDQLRDEFKQFGEITSAKVMRDANGRSKGFGFVCFTKREEAAKAVTDMNTKLIGNKPLYVALAQRRELRRQQLEAQAQVNRNKMATGLPPPQMYAGAPMFYQQPAGPQMPRGTPGFMYPTQQMMGQQRWNPRQAQSPQLIAMPPRPGVGVQPQMPNMYLMQQLQQQGRGMGGMPGGQRGGRGRGNVGKPAGGVPRQQMPPQAQQNRIKFSDNVRNPQVPATAPAAANGINNVTPAGPNAIPQNAGPVPLTSQALARAPAQQQKQMIGERIFPLIQEREAKLAGKITGMLLEMDNTELLHLLESSDALEAKISEALAVLQQHGNTGAAPEAPAAE</sequence>
<feature type="domain" description="RRM" evidence="7">
    <location>
        <begin position="298"/>
        <end position="375"/>
    </location>
</feature>
<feature type="domain" description="RRM" evidence="7">
    <location>
        <begin position="198"/>
        <end position="272"/>
    </location>
</feature>
<evidence type="ECO:0000256" key="2">
    <source>
        <dbReference type="ARBA" id="ARBA00022737"/>
    </source>
</evidence>
<dbReference type="InterPro" id="IPR034364">
    <property type="entry name" value="PABP_RRM1"/>
</dbReference>
<feature type="region of interest" description="Disordered" evidence="6">
    <location>
        <begin position="533"/>
        <end position="557"/>
    </location>
</feature>
<dbReference type="SMART" id="SM00517">
    <property type="entry name" value="PolyA"/>
    <property type="match status" value="1"/>
</dbReference>
<evidence type="ECO:0000256" key="1">
    <source>
        <dbReference type="ARBA" id="ARBA00008557"/>
    </source>
</evidence>
<dbReference type="InterPro" id="IPR045305">
    <property type="entry name" value="RRM2_I_PABPs"/>
</dbReference>
<name>A0A6A7FVD6_9CRUS</name>
<dbReference type="Pfam" id="PF00076">
    <property type="entry name" value="RRM_1"/>
    <property type="match status" value="4"/>
</dbReference>
<dbReference type="InterPro" id="IPR006515">
    <property type="entry name" value="PABP_1234"/>
</dbReference>
<dbReference type="Gene3D" id="3.30.70.330">
    <property type="match status" value="4"/>
</dbReference>
<dbReference type="SMART" id="SM00360">
    <property type="entry name" value="RRM"/>
    <property type="match status" value="4"/>
</dbReference>
<protein>
    <recommendedName>
        <fullName evidence="5">Polyadenylate-binding protein</fullName>
        <shortName evidence="5">PABP</shortName>
    </recommendedName>
</protein>
<comment type="subcellular location">
    <subcellularLocation>
        <location evidence="5">Cytoplasm</location>
    </subcellularLocation>
</comment>
<dbReference type="CDD" id="cd12381">
    <property type="entry name" value="RRM4_I_PABPs"/>
    <property type="match status" value="1"/>
</dbReference>
<dbReference type="Gene3D" id="1.10.1900.10">
    <property type="entry name" value="c-terminal domain of poly(a) binding protein"/>
    <property type="match status" value="1"/>
</dbReference>
<dbReference type="PROSITE" id="PS50102">
    <property type="entry name" value="RRM"/>
    <property type="match status" value="4"/>
</dbReference>
<dbReference type="InterPro" id="IPR002004">
    <property type="entry name" value="PABP_HYD_C"/>
</dbReference>
<feature type="domain" description="RRM" evidence="7">
    <location>
        <begin position="20"/>
        <end position="98"/>
    </location>
</feature>
<dbReference type="AlphaFoldDB" id="A0A6A7FVD6"/>
<dbReference type="FunFam" id="3.30.70.330:FF:000003">
    <property type="entry name" value="Polyadenylate-binding protein"/>
    <property type="match status" value="1"/>
</dbReference>
<dbReference type="InterPro" id="IPR012677">
    <property type="entry name" value="Nucleotide-bd_a/b_plait_sf"/>
</dbReference>
<evidence type="ECO:0000259" key="8">
    <source>
        <dbReference type="PROSITE" id="PS51309"/>
    </source>
</evidence>
<dbReference type="PROSITE" id="PS51309">
    <property type="entry name" value="PABC"/>
    <property type="match status" value="1"/>
</dbReference>
<keyword evidence="2" id="KW-0677">Repeat</keyword>
<feature type="region of interest" description="Disordered" evidence="6">
    <location>
        <begin position="477"/>
        <end position="513"/>
    </location>
</feature>
<dbReference type="PANTHER" id="PTHR24012">
    <property type="entry name" value="RNA BINDING PROTEIN"/>
    <property type="match status" value="1"/>
</dbReference>
<keyword evidence="3 4" id="KW-0694">RNA-binding</keyword>
<keyword evidence="5" id="KW-0963">Cytoplasm</keyword>
<dbReference type="CDD" id="cd12378">
    <property type="entry name" value="RRM1_I_PABPs"/>
    <property type="match status" value="1"/>
</dbReference>
<dbReference type="InterPro" id="IPR000504">
    <property type="entry name" value="RRM_dom"/>
</dbReference>
<reference evidence="9" key="1">
    <citation type="submission" date="2017-11" db="EMBL/GenBank/DDBJ databases">
        <title>The sensing device of the deep-sea amphipod.</title>
        <authorList>
            <person name="Kobayashi H."/>
            <person name="Nagahama T."/>
            <person name="Arai W."/>
            <person name="Sasagawa Y."/>
            <person name="Umeda M."/>
            <person name="Hayashi T."/>
            <person name="Nikaido I."/>
            <person name="Watanabe H."/>
            <person name="Oguri K."/>
            <person name="Kitazato H."/>
            <person name="Fujioka K."/>
            <person name="Kido Y."/>
            <person name="Takami H."/>
        </authorList>
    </citation>
    <scope>NUCLEOTIDE SEQUENCE</scope>
    <source>
        <tissue evidence="9">Whole body</tissue>
    </source>
</reference>
<dbReference type="Pfam" id="PF00658">
    <property type="entry name" value="MLLE"/>
    <property type="match status" value="1"/>
</dbReference>
<dbReference type="EMBL" id="IACT01002997">
    <property type="protein sequence ID" value="LAC22250.1"/>
    <property type="molecule type" value="mRNA"/>
</dbReference>